<dbReference type="STRING" id="360411.AC812_10575"/>
<dbReference type="EMBL" id="LGHJ01000016">
    <property type="protein sequence ID" value="KPL74951.1"/>
    <property type="molecule type" value="Genomic_DNA"/>
</dbReference>
<evidence type="ECO:0000313" key="2">
    <source>
        <dbReference type="Proteomes" id="UP000050514"/>
    </source>
</evidence>
<accession>A0A0P6X6F8</accession>
<dbReference type="RefSeq" id="WP_061915950.1">
    <property type="nucleotide sequence ID" value="NZ_DF967971.1"/>
</dbReference>
<dbReference type="AlphaFoldDB" id="A0A0P6X6F8"/>
<reference evidence="1 2" key="1">
    <citation type="submission" date="2015-07" db="EMBL/GenBank/DDBJ databases">
        <title>Draft genome of Bellilinea caldifistulae DSM 17877.</title>
        <authorList>
            <person name="Hemp J."/>
            <person name="Ward L.M."/>
            <person name="Pace L.A."/>
            <person name="Fischer W.W."/>
        </authorList>
    </citation>
    <scope>NUCLEOTIDE SEQUENCE [LARGE SCALE GENOMIC DNA]</scope>
    <source>
        <strain evidence="1 2">GOMI-1</strain>
    </source>
</reference>
<name>A0A0P6X6F8_9CHLR</name>
<gene>
    <name evidence="1" type="ORF">AC812_10575</name>
</gene>
<keyword evidence="2" id="KW-1185">Reference proteome</keyword>
<organism evidence="1 2">
    <name type="scientific">Bellilinea caldifistulae</name>
    <dbReference type="NCBI Taxonomy" id="360411"/>
    <lineage>
        <taxon>Bacteria</taxon>
        <taxon>Bacillati</taxon>
        <taxon>Chloroflexota</taxon>
        <taxon>Anaerolineae</taxon>
        <taxon>Anaerolineales</taxon>
        <taxon>Anaerolineaceae</taxon>
        <taxon>Bellilinea</taxon>
    </lineage>
</organism>
<evidence type="ECO:0000313" key="1">
    <source>
        <dbReference type="EMBL" id="KPL74951.1"/>
    </source>
</evidence>
<proteinExistence type="predicted"/>
<comment type="caution">
    <text evidence="1">The sequence shown here is derived from an EMBL/GenBank/DDBJ whole genome shotgun (WGS) entry which is preliminary data.</text>
</comment>
<protein>
    <submittedName>
        <fullName evidence="1">Uncharacterized protein</fullName>
    </submittedName>
</protein>
<sequence>MNTTIIQSLNTIEDLIESARKMVDYGEYTHDPEGFTAARSALNQAITHISEVKQSLKSIHEAIVQERV</sequence>
<dbReference type="Proteomes" id="UP000050514">
    <property type="component" value="Unassembled WGS sequence"/>
</dbReference>